<proteinExistence type="predicted"/>
<comment type="caution">
    <text evidence="2">The sequence shown here is derived from an EMBL/GenBank/DDBJ whole genome shotgun (WGS) entry which is preliminary data.</text>
</comment>
<dbReference type="PROSITE" id="PS00198">
    <property type="entry name" value="4FE4S_FER_1"/>
    <property type="match status" value="1"/>
</dbReference>
<dbReference type="Gene3D" id="3.30.70.20">
    <property type="match status" value="1"/>
</dbReference>
<protein>
    <recommendedName>
        <fullName evidence="1">4Fe-4S ferredoxin-type domain-containing protein</fullName>
    </recommendedName>
</protein>
<name>X1SHT5_9ZZZZ</name>
<dbReference type="SUPFAM" id="SSF54862">
    <property type="entry name" value="4Fe-4S ferredoxins"/>
    <property type="match status" value="1"/>
</dbReference>
<dbReference type="Pfam" id="PF25160">
    <property type="entry name" value="LdpA_Fe-S-bd"/>
    <property type="match status" value="1"/>
</dbReference>
<organism evidence="2">
    <name type="scientific">marine sediment metagenome</name>
    <dbReference type="NCBI Taxonomy" id="412755"/>
    <lineage>
        <taxon>unclassified sequences</taxon>
        <taxon>metagenomes</taxon>
        <taxon>ecological metagenomes</taxon>
    </lineage>
</organism>
<evidence type="ECO:0000313" key="2">
    <source>
        <dbReference type="EMBL" id="GAI92508.1"/>
    </source>
</evidence>
<feature type="non-terminal residue" evidence="2">
    <location>
        <position position="1"/>
    </location>
</feature>
<dbReference type="InterPro" id="IPR017896">
    <property type="entry name" value="4Fe4S_Fe-S-bd"/>
</dbReference>
<dbReference type="EMBL" id="BARW01024490">
    <property type="protein sequence ID" value="GAI92508.1"/>
    <property type="molecule type" value="Genomic_DNA"/>
</dbReference>
<dbReference type="InterPro" id="IPR057431">
    <property type="entry name" value="LdpA_Fe-S-bd"/>
</dbReference>
<evidence type="ECO:0000259" key="1">
    <source>
        <dbReference type="PROSITE" id="PS51379"/>
    </source>
</evidence>
<feature type="domain" description="4Fe-4S ferredoxin-type" evidence="1">
    <location>
        <begin position="158"/>
        <end position="187"/>
    </location>
</feature>
<dbReference type="InterPro" id="IPR017900">
    <property type="entry name" value="4Fe4S_Fe_S_CS"/>
</dbReference>
<gene>
    <name evidence="2" type="ORF">S12H4_40370</name>
</gene>
<accession>X1SHT5</accession>
<dbReference type="AlphaFoldDB" id="X1SHT5"/>
<reference evidence="2" key="1">
    <citation type="journal article" date="2014" name="Front. Microbiol.">
        <title>High frequency of phylogenetically diverse reductive dehalogenase-homologous genes in deep subseafloor sedimentary metagenomes.</title>
        <authorList>
            <person name="Kawai M."/>
            <person name="Futagami T."/>
            <person name="Toyoda A."/>
            <person name="Takaki Y."/>
            <person name="Nishi S."/>
            <person name="Hori S."/>
            <person name="Arai W."/>
            <person name="Tsubouchi T."/>
            <person name="Morono Y."/>
            <person name="Uchiyama I."/>
            <person name="Ito T."/>
            <person name="Fujiyama A."/>
            <person name="Inagaki F."/>
            <person name="Takami H."/>
        </authorList>
    </citation>
    <scope>NUCLEOTIDE SEQUENCE</scope>
    <source>
        <strain evidence="2">Expedition CK06-06</strain>
    </source>
</reference>
<dbReference type="PROSITE" id="PS51379">
    <property type="entry name" value="4FE4S_FER_2"/>
    <property type="match status" value="2"/>
</dbReference>
<feature type="domain" description="4Fe-4S ferredoxin-type" evidence="1">
    <location>
        <begin position="129"/>
        <end position="157"/>
    </location>
</feature>
<sequence>AISNAEEIHGIIDTCIGPIVITDCPCRNRTETLGIRECKDKFPISESCFQVGLFGQYFLRRGEGRELSRGEAHELINKLAKKGLVFTVANSKSPVHQVICSCCACCCAMLRGLTRFEDKNENCVAKSNYIAKVKLDLCEGCALCAKRCPFKAIKITNEKAIVDPKKCYGCGICAVSCPVGAIKLHRIEQSYIYSNPVQLLEKIYQENRRKE</sequence>